<reference evidence="2 3" key="1">
    <citation type="submission" date="2018-06" db="EMBL/GenBank/DDBJ databases">
        <title>Fusarium incarnatum-equiseti species complex species 28.</title>
        <authorList>
            <person name="Gardiner D.M."/>
        </authorList>
    </citation>
    <scope>NUCLEOTIDE SEQUENCE [LARGE SCALE GENOMIC DNA]</scope>
    <source>
        <strain evidence="2 3">FIESC_28</strain>
    </source>
</reference>
<sequence length="282" mass="31094">MNKMFSGSQALVVGGTSGIGYAIAKRLATSPNYQFSSITIVGRTKPATMPENLSFRAVDASSMKALKDFARDFRAQDQKLDLLVMTQGILTMAGRTETPEGIDKKMALHFYGKQLLIRELSPIMSPDAKIMIVLDGKNGDAKKLNWEDLDLKNTFSLATAANHCITMNDAMVQHYAATQSDGNKRFFTHAYPGVVDTATAKNSAWYFRALSKVVSTIAGSTPDECAERLLDGMYARAEEEGGKDVFWANIDNHGKKIEGKKVWTAEEREKIANHTWKIVDGN</sequence>
<name>A0A366SBJ0_9HYPO</name>
<dbReference type="InterPro" id="IPR036291">
    <property type="entry name" value="NAD(P)-bd_dom_sf"/>
</dbReference>
<dbReference type="SUPFAM" id="SSF51735">
    <property type="entry name" value="NAD(P)-binding Rossmann-fold domains"/>
    <property type="match status" value="1"/>
</dbReference>
<dbReference type="Pfam" id="PF00106">
    <property type="entry name" value="adh_short"/>
    <property type="match status" value="1"/>
</dbReference>
<protein>
    <submittedName>
        <fullName evidence="2">Uncharacterized protein</fullName>
    </submittedName>
</protein>
<dbReference type="EMBL" id="QKXC01000011">
    <property type="protein sequence ID" value="RBR26707.1"/>
    <property type="molecule type" value="Genomic_DNA"/>
</dbReference>
<dbReference type="GO" id="GO:0016491">
    <property type="term" value="F:oxidoreductase activity"/>
    <property type="evidence" value="ECO:0007669"/>
    <property type="project" value="UniProtKB-KW"/>
</dbReference>
<dbReference type="PANTHER" id="PTHR47534">
    <property type="entry name" value="YALI0E05731P"/>
    <property type="match status" value="1"/>
</dbReference>
<dbReference type="Proteomes" id="UP000253153">
    <property type="component" value="Unassembled WGS sequence"/>
</dbReference>
<dbReference type="RefSeq" id="XP_031021298.1">
    <property type="nucleotide sequence ID" value="XM_031154641.1"/>
</dbReference>
<dbReference type="PANTHER" id="PTHR47534:SF3">
    <property type="entry name" value="ALCOHOL DEHYDROGENASE-LIKE C-TERMINAL DOMAIN-CONTAINING PROTEIN"/>
    <property type="match status" value="1"/>
</dbReference>
<gene>
    <name evidence="2" type="ORF">FIESC28_00490</name>
</gene>
<dbReference type="InterPro" id="IPR002347">
    <property type="entry name" value="SDR_fam"/>
</dbReference>
<comment type="caution">
    <text evidence="2">The sequence shown here is derived from an EMBL/GenBank/DDBJ whole genome shotgun (WGS) entry which is preliminary data.</text>
</comment>
<dbReference type="PRINTS" id="PR00081">
    <property type="entry name" value="GDHRDH"/>
</dbReference>
<evidence type="ECO:0000313" key="3">
    <source>
        <dbReference type="Proteomes" id="UP000253153"/>
    </source>
</evidence>
<dbReference type="AlphaFoldDB" id="A0A366SBJ0"/>
<dbReference type="OrthoDB" id="2898509at2759"/>
<dbReference type="InterPro" id="IPR052228">
    <property type="entry name" value="Sec_Metab_Biosynth_Oxidored"/>
</dbReference>
<dbReference type="GeneID" id="41989937"/>
<organism evidence="2 3">
    <name type="scientific">Fusarium coffeatum</name>
    <dbReference type="NCBI Taxonomy" id="231269"/>
    <lineage>
        <taxon>Eukaryota</taxon>
        <taxon>Fungi</taxon>
        <taxon>Dikarya</taxon>
        <taxon>Ascomycota</taxon>
        <taxon>Pezizomycotina</taxon>
        <taxon>Sordariomycetes</taxon>
        <taxon>Hypocreomycetidae</taxon>
        <taxon>Hypocreales</taxon>
        <taxon>Nectriaceae</taxon>
        <taxon>Fusarium</taxon>
        <taxon>Fusarium incarnatum-equiseti species complex</taxon>
    </lineage>
</organism>
<evidence type="ECO:0000256" key="1">
    <source>
        <dbReference type="ARBA" id="ARBA00023002"/>
    </source>
</evidence>
<dbReference type="Gene3D" id="3.40.50.720">
    <property type="entry name" value="NAD(P)-binding Rossmann-like Domain"/>
    <property type="match status" value="1"/>
</dbReference>
<keyword evidence="1" id="KW-0560">Oxidoreductase</keyword>
<evidence type="ECO:0000313" key="2">
    <source>
        <dbReference type="EMBL" id="RBR26707.1"/>
    </source>
</evidence>
<keyword evidence="3" id="KW-1185">Reference proteome</keyword>
<accession>A0A366SBJ0</accession>
<proteinExistence type="predicted"/>